<dbReference type="STRING" id="1365950.SAMN05428963_106260"/>
<dbReference type="Proteomes" id="UP000190135">
    <property type="component" value="Unassembled WGS sequence"/>
</dbReference>
<dbReference type="RefSeq" id="WP_078708483.1">
    <property type="nucleotide sequence ID" value="NZ_FUXL01000006.1"/>
</dbReference>
<feature type="compositionally biased region" description="Low complexity" evidence="1">
    <location>
        <begin position="174"/>
        <end position="217"/>
    </location>
</feature>
<dbReference type="GO" id="GO:0051301">
    <property type="term" value="P:cell division"/>
    <property type="evidence" value="ECO:0007669"/>
    <property type="project" value="UniProtKB-KW"/>
</dbReference>
<dbReference type="EMBL" id="FUXL01000006">
    <property type="protein sequence ID" value="SKA14422.1"/>
    <property type="molecule type" value="Genomic_DNA"/>
</dbReference>
<sequence>MKTGLAASAAIHVAALTWGMWSLSSPHPLDATYSEALPVEIVMGDTFQGVKGEKTAPIREKPAPAPTKKPQTLPMPAENVGDNEADLKTPPVPEVRPNRSETQAASAPPPPPPPPAKTEPAPKPAEPVAKQEPAPEKAPEPKAEPKPKDDPIEEMIADAADSKPEEPTPPAHVPVPVKKPAAPAPQQVAEAKPTPQPSTSKQTSSSKTQADQSSDSKFNADQIAALLSQEKASGGGAKRSTEPAALGSRETTGSVLTRSELGELQGMIKDQMARCWSPPTGGTGADSVKISIKMELDPSGTLQGMPSIVSGGGGSGVERAAAEAALRAVRRCSPYNLPADKYQAWSEVTLNFDPSEMY</sequence>
<feature type="compositionally biased region" description="Pro residues" evidence="1">
    <location>
        <begin position="107"/>
        <end position="125"/>
    </location>
</feature>
<evidence type="ECO:0000313" key="3">
    <source>
        <dbReference type="Proteomes" id="UP000190135"/>
    </source>
</evidence>
<dbReference type="AlphaFoldDB" id="A0A1T4REI0"/>
<dbReference type="OrthoDB" id="7161229at2"/>
<proteinExistence type="predicted"/>
<dbReference type="Gene3D" id="3.30.1150.10">
    <property type="match status" value="1"/>
</dbReference>
<organism evidence="2 3">
    <name type="scientific">Consotaella salsifontis</name>
    <dbReference type="NCBI Taxonomy" id="1365950"/>
    <lineage>
        <taxon>Bacteria</taxon>
        <taxon>Pseudomonadati</taxon>
        <taxon>Pseudomonadota</taxon>
        <taxon>Alphaproteobacteria</taxon>
        <taxon>Hyphomicrobiales</taxon>
        <taxon>Aurantimonadaceae</taxon>
        <taxon>Consotaella</taxon>
    </lineage>
</organism>
<feature type="compositionally biased region" description="Basic and acidic residues" evidence="1">
    <location>
        <begin position="51"/>
        <end position="62"/>
    </location>
</feature>
<feature type="region of interest" description="Disordered" evidence="1">
    <location>
        <begin position="51"/>
        <end position="257"/>
    </location>
</feature>
<name>A0A1T4REI0_9HYPH</name>
<keyword evidence="3" id="KW-1185">Reference proteome</keyword>
<reference evidence="2 3" key="1">
    <citation type="submission" date="2017-02" db="EMBL/GenBank/DDBJ databases">
        <authorList>
            <person name="Peterson S.W."/>
        </authorList>
    </citation>
    <scope>NUCLEOTIDE SEQUENCE [LARGE SCALE GENOMIC DNA]</scope>
    <source>
        <strain evidence="2 3">USBA 369</strain>
    </source>
</reference>
<protein>
    <submittedName>
        <fullName evidence="2">Cell division and transport-associated protein TolA</fullName>
    </submittedName>
</protein>
<feature type="compositionally biased region" description="Basic and acidic residues" evidence="1">
    <location>
        <begin position="133"/>
        <end position="150"/>
    </location>
</feature>
<gene>
    <name evidence="2" type="ORF">SAMN05428963_106260</name>
</gene>
<dbReference type="SUPFAM" id="SSF74653">
    <property type="entry name" value="TolA/TonB C-terminal domain"/>
    <property type="match status" value="1"/>
</dbReference>
<accession>A0A1T4REI0</accession>
<evidence type="ECO:0000313" key="2">
    <source>
        <dbReference type="EMBL" id="SKA14422.1"/>
    </source>
</evidence>
<keyword evidence="2" id="KW-0132">Cell division</keyword>
<keyword evidence="2" id="KW-0131">Cell cycle</keyword>
<dbReference type="PRINTS" id="PR01217">
    <property type="entry name" value="PRICHEXTENSN"/>
</dbReference>
<evidence type="ECO:0000256" key="1">
    <source>
        <dbReference type="SAM" id="MobiDB-lite"/>
    </source>
</evidence>